<dbReference type="PANTHER" id="PTHR10848:SF0">
    <property type="entry name" value="MEIOTIC RECOMBINATION PROTEIN SPO11"/>
    <property type="match status" value="1"/>
</dbReference>
<dbReference type="AlphaFoldDB" id="A0AAD5TA61"/>
<dbReference type="InterPro" id="IPR034136">
    <property type="entry name" value="TOPRIM_Topo6A/Spo11"/>
</dbReference>
<accession>A0AAD5TA61</accession>
<gene>
    <name evidence="2" type="ORF">HK100_011566</name>
</gene>
<organism evidence="2 3">
    <name type="scientific">Physocladia obscura</name>
    <dbReference type="NCBI Taxonomy" id="109957"/>
    <lineage>
        <taxon>Eukaryota</taxon>
        <taxon>Fungi</taxon>
        <taxon>Fungi incertae sedis</taxon>
        <taxon>Chytridiomycota</taxon>
        <taxon>Chytridiomycota incertae sedis</taxon>
        <taxon>Chytridiomycetes</taxon>
        <taxon>Chytridiales</taxon>
        <taxon>Chytriomycetaceae</taxon>
        <taxon>Physocladia</taxon>
    </lineage>
</organism>
<evidence type="ECO:0000259" key="1">
    <source>
        <dbReference type="Pfam" id="PF21180"/>
    </source>
</evidence>
<dbReference type="Proteomes" id="UP001211907">
    <property type="component" value="Unassembled WGS sequence"/>
</dbReference>
<protein>
    <recommendedName>
        <fullName evidence="1">Topoisomerase 6 subunit A/Spo11 TOPRIM domain-containing protein</fullName>
    </recommendedName>
</protein>
<dbReference type="InterPro" id="IPR002815">
    <property type="entry name" value="Spo11/TopoVI_A"/>
</dbReference>
<dbReference type="Pfam" id="PF21180">
    <property type="entry name" value="TOP6A-Spo11_Toprim"/>
    <property type="match status" value="1"/>
</dbReference>
<dbReference type="InterPro" id="IPR036078">
    <property type="entry name" value="Spo11/TopoVI_A_sf"/>
</dbReference>
<dbReference type="GO" id="GO:0003918">
    <property type="term" value="F:DNA topoisomerase type II (double strand cut, ATP-hydrolyzing) activity"/>
    <property type="evidence" value="ECO:0007669"/>
    <property type="project" value="InterPro"/>
</dbReference>
<evidence type="ECO:0000313" key="2">
    <source>
        <dbReference type="EMBL" id="KAJ3139425.1"/>
    </source>
</evidence>
<dbReference type="GO" id="GO:0003677">
    <property type="term" value="F:DNA binding"/>
    <property type="evidence" value="ECO:0007669"/>
    <property type="project" value="InterPro"/>
</dbReference>
<comment type="caution">
    <text evidence="2">The sequence shown here is derived from an EMBL/GenBank/DDBJ whole genome shotgun (WGS) entry which is preliminary data.</text>
</comment>
<dbReference type="GO" id="GO:0007131">
    <property type="term" value="P:reciprocal meiotic recombination"/>
    <property type="evidence" value="ECO:0007669"/>
    <property type="project" value="TreeGrafter"/>
</dbReference>
<dbReference type="Gene3D" id="3.40.1360.10">
    <property type="match status" value="2"/>
</dbReference>
<dbReference type="CDD" id="cd00223">
    <property type="entry name" value="TOPRIM_TopoIIB_SPO"/>
    <property type="match status" value="1"/>
</dbReference>
<proteinExistence type="predicted"/>
<dbReference type="PANTHER" id="PTHR10848">
    <property type="entry name" value="MEIOTIC RECOMBINATION PROTEIN SPO11"/>
    <property type="match status" value="1"/>
</dbReference>
<name>A0AAD5TA61_9FUNG</name>
<dbReference type="GO" id="GO:0000706">
    <property type="term" value="P:meiotic DNA double-strand break processing"/>
    <property type="evidence" value="ECO:0007669"/>
    <property type="project" value="TreeGrafter"/>
</dbReference>
<dbReference type="SUPFAM" id="SSF56726">
    <property type="entry name" value="DNA topoisomerase IV, alpha subunit"/>
    <property type="match status" value="2"/>
</dbReference>
<dbReference type="EMBL" id="JADGJH010000073">
    <property type="protein sequence ID" value="KAJ3139425.1"/>
    <property type="molecule type" value="Genomic_DNA"/>
</dbReference>
<dbReference type="GO" id="GO:0042138">
    <property type="term" value="P:meiotic DNA double-strand break formation"/>
    <property type="evidence" value="ECO:0007669"/>
    <property type="project" value="TreeGrafter"/>
</dbReference>
<reference evidence="2" key="1">
    <citation type="submission" date="2020-05" db="EMBL/GenBank/DDBJ databases">
        <title>Phylogenomic resolution of chytrid fungi.</title>
        <authorList>
            <person name="Stajich J.E."/>
            <person name="Amses K."/>
            <person name="Simmons R."/>
            <person name="Seto K."/>
            <person name="Myers J."/>
            <person name="Bonds A."/>
            <person name="Quandt C.A."/>
            <person name="Barry K."/>
            <person name="Liu P."/>
            <person name="Grigoriev I."/>
            <person name="Longcore J.E."/>
            <person name="James T.Y."/>
        </authorList>
    </citation>
    <scope>NUCLEOTIDE SEQUENCE</scope>
    <source>
        <strain evidence="2">JEL0513</strain>
    </source>
</reference>
<feature type="domain" description="Topoisomerase 6 subunit A/Spo11 TOPRIM" evidence="1">
    <location>
        <begin position="207"/>
        <end position="334"/>
    </location>
</feature>
<sequence>MANGSIHVCNNSEHGGVLIPLVSDIVGLCLDVLTVKKNHRQIVLVVEKEATFAGIVGEIYGNGAESGNDIEKDYTAQDRIGQDWIIITGKGYPDKNTHAFVNLLSRAKFKKYPAVQGQSGKFWWSVTSLPLYTPSISGQNNVPDTEAFTNIIPLVQNMIVDFENINDEIMSNGSSESDDSDDGWMMKPAAVKVALVLNDCSTVVPEIFGLFDCDPYGIEILLTYAFGSQRNAYDSPHLATPGIKHVGIIASDISLHINGNDSGSDSNSSSLIRMTERDRKKARQLLVSRKQDLTALVGCNGLAELSRMLFVGYKVEIQGLSVEFLVNEYLREKLYEV</sequence>
<dbReference type="GO" id="GO:0000228">
    <property type="term" value="C:nuclear chromosome"/>
    <property type="evidence" value="ECO:0007669"/>
    <property type="project" value="TreeGrafter"/>
</dbReference>
<evidence type="ECO:0000313" key="3">
    <source>
        <dbReference type="Proteomes" id="UP001211907"/>
    </source>
</evidence>
<keyword evidence="3" id="KW-1185">Reference proteome</keyword>